<evidence type="ECO:0000313" key="8">
    <source>
        <dbReference type="Proteomes" id="UP001551210"/>
    </source>
</evidence>
<evidence type="ECO:0000259" key="4">
    <source>
        <dbReference type="Pfam" id="PF05089"/>
    </source>
</evidence>
<dbReference type="InterPro" id="IPR024240">
    <property type="entry name" value="NAGLU_N"/>
</dbReference>
<dbReference type="Gene3D" id="1.20.120.670">
    <property type="entry name" value="N-acetyl-b-d-glucoasminidase"/>
    <property type="match status" value="1"/>
</dbReference>
<feature type="domain" description="Alpha-N-acetylglucosaminidase tim-barrel" evidence="4">
    <location>
        <begin position="145"/>
        <end position="468"/>
    </location>
</feature>
<evidence type="ECO:0000313" key="7">
    <source>
        <dbReference type="EMBL" id="MEU7296860.1"/>
    </source>
</evidence>
<dbReference type="PANTHER" id="PTHR12872:SF1">
    <property type="entry name" value="ALPHA-N-ACETYLGLUCOSAMINIDASE"/>
    <property type="match status" value="1"/>
</dbReference>
<dbReference type="InterPro" id="IPR024732">
    <property type="entry name" value="NAGLU_C"/>
</dbReference>
<feature type="domain" description="Alpha-N-acetylglucosaminidase N-terminal" evidence="5">
    <location>
        <begin position="50"/>
        <end position="131"/>
    </location>
</feature>
<feature type="region of interest" description="Disordered" evidence="2">
    <location>
        <begin position="744"/>
        <end position="766"/>
    </location>
</feature>
<dbReference type="Gene3D" id="3.30.379.10">
    <property type="entry name" value="Chitobiase/beta-hexosaminidase domain 2-like"/>
    <property type="match status" value="1"/>
</dbReference>
<reference evidence="7 8" key="1">
    <citation type="submission" date="2024-06" db="EMBL/GenBank/DDBJ databases">
        <title>The Natural Products Discovery Center: Release of the First 8490 Sequenced Strains for Exploring Actinobacteria Biosynthetic Diversity.</title>
        <authorList>
            <person name="Kalkreuter E."/>
            <person name="Kautsar S.A."/>
            <person name="Yang D."/>
            <person name="Bader C.D."/>
            <person name="Teijaro C.N."/>
            <person name="Fluegel L."/>
            <person name="Davis C.M."/>
            <person name="Simpson J.R."/>
            <person name="Lauterbach L."/>
            <person name="Steele A.D."/>
            <person name="Gui C."/>
            <person name="Meng S."/>
            <person name="Li G."/>
            <person name="Viehrig K."/>
            <person name="Ye F."/>
            <person name="Su P."/>
            <person name="Kiefer A.F."/>
            <person name="Nichols A."/>
            <person name="Cepeda A.J."/>
            <person name="Yan W."/>
            <person name="Fan B."/>
            <person name="Jiang Y."/>
            <person name="Adhikari A."/>
            <person name="Zheng C.-J."/>
            <person name="Schuster L."/>
            <person name="Cowan T.M."/>
            <person name="Smanski M.J."/>
            <person name="Chevrette M.G."/>
            <person name="De Carvalho L.P.S."/>
            <person name="Shen B."/>
        </authorList>
    </citation>
    <scope>NUCLEOTIDE SEQUENCE [LARGE SCALE GENOMIC DNA]</scope>
    <source>
        <strain evidence="7 8">NPDC045705</strain>
    </source>
</reference>
<dbReference type="Proteomes" id="UP001551210">
    <property type="component" value="Unassembled WGS sequence"/>
</dbReference>
<dbReference type="RefSeq" id="WP_359213444.1">
    <property type="nucleotide sequence ID" value="NZ_JBEZAM010000050.1"/>
</dbReference>
<evidence type="ECO:0000256" key="2">
    <source>
        <dbReference type="SAM" id="MobiDB-lite"/>
    </source>
</evidence>
<dbReference type="PANTHER" id="PTHR12872">
    <property type="entry name" value="ALPHA-N-ACETYLGLUCOSAMINIDASE"/>
    <property type="match status" value="1"/>
</dbReference>
<dbReference type="InterPro" id="IPR029018">
    <property type="entry name" value="Hex-like_dom2"/>
</dbReference>
<name>A0ABV3D2Z6_STREX</name>
<dbReference type="Pfam" id="PF12971">
    <property type="entry name" value="NAGLU_N"/>
    <property type="match status" value="1"/>
</dbReference>
<keyword evidence="3" id="KW-0732">Signal</keyword>
<evidence type="ECO:0000259" key="5">
    <source>
        <dbReference type="Pfam" id="PF12971"/>
    </source>
</evidence>
<dbReference type="Pfam" id="PF05089">
    <property type="entry name" value="NAGLU"/>
    <property type="match status" value="1"/>
</dbReference>
<evidence type="ECO:0000259" key="6">
    <source>
        <dbReference type="Pfam" id="PF12972"/>
    </source>
</evidence>
<feature type="signal peptide" evidence="3">
    <location>
        <begin position="1"/>
        <end position="20"/>
    </location>
</feature>
<dbReference type="Pfam" id="PF12972">
    <property type="entry name" value="NAGLU_C"/>
    <property type="match status" value="1"/>
</dbReference>
<dbReference type="InterPro" id="IPR007781">
    <property type="entry name" value="NAGLU"/>
</dbReference>
<feature type="domain" description="Alpha-N-acetylglucosaminidase C-terminal" evidence="6">
    <location>
        <begin position="476"/>
        <end position="736"/>
    </location>
</feature>
<keyword evidence="8" id="KW-1185">Reference proteome</keyword>
<comment type="caution">
    <text evidence="7">The sequence shown here is derived from an EMBL/GenBank/DDBJ whole genome shotgun (WGS) entry which is preliminary data.</text>
</comment>
<evidence type="ECO:0000256" key="1">
    <source>
        <dbReference type="ARBA" id="ARBA00022801"/>
    </source>
</evidence>
<organism evidence="7 8">
    <name type="scientific">Streptomyces exfoliatus</name>
    <name type="common">Streptomyces hydrogenans</name>
    <dbReference type="NCBI Taxonomy" id="1905"/>
    <lineage>
        <taxon>Bacteria</taxon>
        <taxon>Bacillati</taxon>
        <taxon>Actinomycetota</taxon>
        <taxon>Actinomycetes</taxon>
        <taxon>Kitasatosporales</taxon>
        <taxon>Streptomycetaceae</taxon>
        <taxon>Streptomyces</taxon>
    </lineage>
</organism>
<evidence type="ECO:0000256" key="3">
    <source>
        <dbReference type="SAM" id="SignalP"/>
    </source>
</evidence>
<feature type="compositionally biased region" description="Low complexity" evidence="2">
    <location>
        <begin position="744"/>
        <end position="754"/>
    </location>
</feature>
<dbReference type="EMBL" id="JBEZAM010000050">
    <property type="protein sequence ID" value="MEU7296860.1"/>
    <property type="molecule type" value="Genomic_DNA"/>
</dbReference>
<protein>
    <submittedName>
        <fullName evidence="7">Alpha-N-acetylglucosaminidase</fullName>
    </submittedName>
</protein>
<proteinExistence type="predicted"/>
<feature type="chain" id="PRO_5045100130" evidence="3">
    <location>
        <begin position="21"/>
        <end position="766"/>
    </location>
</feature>
<dbReference type="Gene3D" id="3.20.20.80">
    <property type="entry name" value="Glycosidases"/>
    <property type="match status" value="1"/>
</dbReference>
<sequence length="766" mass="82991">MRTPLLPAALALLSTLPPMAFGAAPADPAVSASTVAPALASTAQAGGAHPARSALARLLPRHHRQFMLVQVPCPPSGDYFTVAGVAGAVRVTGTSPAVILRGVDHYLKHTARVDIGWPGRSTSRLPAVLPAPRATVRKDASVAHRFALNDTDAGYSGPYRTWEDYERQIDLLALHGVNEVFVQTGAEAVYFDAFQEFGYSKAEIEAWIPGPAHQPWWLMQNMSAFAGPVNEGLIDRRAALGRRIVDRLKELGMRAVLPGYYGTVPPGFGGKNPSARIVPQGTWVGFARPDWLDPRDDMFAKVAEAFYRHQEARFGSATMFKMDLLHEGGKAADVPLADAAGAVMRELQTAHPGATWVLLGWQDNPSAATLSAVDKSRLLVVDGLSDRYDTGPSLDRDASWSGTPYAFGAISNFGGHTTIGANTAVWLDRFERTRTKPGSMLQGIAYLPEGTGTNPAAFELFTELGWSQAPIDQRQWFAEYAAQRYGGHDPHAAAAWELLRTGPYSTPAGRWSEPQDSLFTARPSLTATAAAAWSPRVMRYDAATVQRALAELIQVAPALRTSDAYRFDLVDVARQALANRSRALLPEIKSAYDAGNLAAFRSRAQEWKDDMALLDRLLATDERFLLGPWLADARSWGSTDAERALLEYDARSILTTWGHRSGSEAGRLHDYANREWAGLVSGFYAPRWERYLDSLDAALVSGDSPAPVDWFLHDDAWNRRRDTYTTTATGDPEAWATAALAALPPLPADDPAAGPGAGPGAGVDDR</sequence>
<feature type="compositionally biased region" description="Gly residues" evidence="2">
    <location>
        <begin position="755"/>
        <end position="766"/>
    </location>
</feature>
<gene>
    <name evidence="7" type="ORF">AB0A76_27280</name>
</gene>
<accession>A0ABV3D2Z6</accession>
<dbReference type="InterPro" id="IPR024733">
    <property type="entry name" value="NAGLU_tim-barrel"/>
</dbReference>
<keyword evidence="1" id="KW-0378">Hydrolase</keyword>